<dbReference type="PANTHER" id="PTHR33124">
    <property type="entry name" value="TRANSCRIPTION FACTOR IBH1-LIKE 1"/>
    <property type="match status" value="1"/>
</dbReference>
<evidence type="ECO:0000256" key="4">
    <source>
        <dbReference type="ARBA" id="ARBA00023163"/>
    </source>
</evidence>
<keyword evidence="8" id="KW-1185">Reference proteome</keyword>
<dbReference type="InterPro" id="IPR044660">
    <property type="entry name" value="IBH1-like"/>
</dbReference>
<dbReference type="Proteomes" id="UP001418222">
    <property type="component" value="Unassembled WGS sequence"/>
</dbReference>
<dbReference type="GO" id="GO:0046983">
    <property type="term" value="F:protein dimerization activity"/>
    <property type="evidence" value="ECO:0007669"/>
    <property type="project" value="InterPro"/>
</dbReference>
<organism evidence="7 8">
    <name type="scientific">Platanthera zijinensis</name>
    <dbReference type="NCBI Taxonomy" id="2320716"/>
    <lineage>
        <taxon>Eukaryota</taxon>
        <taxon>Viridiplantae</taxon>
        <taxon>Streptophyta</taxon>
        <taxon>Embryophyta</taxon>
        <taxon>Tracheophyta</taxon>
        <taxon>Spermatophyta</taxon>
        <taxon>Magnoliopsida</taxon>
        <taxon>Liliopsida</taxon>
        <taxon>Asparagales</taxon>
        <taxon>Orchidaceae</taxon>
        <taxon>Orchidoideae</taxon>
        <taxon>Orchideae</taxon>
        <taxon>Orchidinae</taxon>
        <taxon>Platanthera</taxon>
    </lineage>
</organism>
<evidence type="ECO:0000256" key="5">
    <source>
        <dbReference type="ARBA" id="ARBA00023242"/>
    </source>
</evidence>
<sequence length="202" mass="21877">MIPVDSPAVDRSGITYTAIDLKRKRKRGESTAIQPPLSRWRTINQHRIYSSKLLDALRRVGRTDLPARSRGRAIRVAADRALAATARGGTQWSSAILSGRPIRLKNRRIRSAGGGRWKKPAGASKSCSKMPAVERKVKLLSRLVPGCRKLSLPSLLEEASDYISALEMQVRAMTSLAEVLSGAGGAPASIRPELDSATLTPS</sequence>
<dbReference type="AlphaFoldDB" id="A0AAP0C0W8"/>
<dbReference type="Pfam" id="PF26576">
    <property type="entry name" value="IBH1_N"/>
    <property type="match status" value="1"/>
</dbReference>
<dbReference type="GO" id="GO:0006355">
    <property type="term" value="P:regulation of DNA-templated transcription"/>
    <property type="evidence" value="ECO:0007669"/>
    <property type="project" value="InterPro"/>
</dbReference>
<comment type="subcellular location">
    <subcellularLocation>
        <location evidence="1">Nucleus</location>
    </subcellularLocation>
</comment>
<dbReference type="SUPFAM" id="SSF47459">
    <property type="entry name" value="HLH, helix-loop-helix DNA-binding domain"/>
    <property type="match status" value="1"/>
</dbReference>
<dbReference type="InterPro" id="IPR044549">
    <property type="entry name" value="bHLH_AtIBH1-like"/>
</dbReference>
<keyword evidence="5" id="KW-0539">Nucleus</keyword>
<evidence type="ECO:0000256" key="1">
    <source>
        <dbReference type="ARBA" id="ARBA00004123"/>
    </source>
</evidence>
<dbReference type="GO" id="GO:0005634">
    <property type="term" value="C:nucleus"/>
    <property type="evidence" value="ECO:0007669"/>
    <property type="project" value="UniProtKB-SubCell"/>
</dbReference>
<dbReference type="CDD" id="cd11444">
    <property type="entry name" value="bHLH_AtIBH1_like"/>
    <property type="match status" value="1"/>
</dbReference>
<reference evidence="7 8" key="1">
    <citation type="journal article" date="2022" name="Nat. Plants">
        <title>Genomes of leafy and leafless Platanthera orchids illuminate the evolution of mycoheterotrophy.</title>
        <authorList>
            <person name="Li M.H."/>
            <person name="Liu K.W."/>
            <person name="Li Z."/>
            <person name="Lu H.C."/>
            <person name="Ye Q.L."/>
            <person name="Zhang D."/>
            <person name="Wang J.Y."/>
            <person name="Li Y.F."/>
            <person name="Zhong Z.M."/>
            <person name="Liu X."/>
            <person name="Yu X."/>
            <person name="Liu D.K."/>
            <person name="Tu X.D."/>
            <person name="Liu B."/>
            <person name="Hao Y."/>
            <person name="Liao X.Y."/>
            <person name="Jiang Y.T."/>
            <person name="Sun W.H."/>
            <person name="Chen J."/>
            <person name="Chen Y.Q."/>
            <person name="Ai Y."/>
            <person name="Zhai J.W."/>
            <person name="Wu S.S."/>
            <person name="Zhou Z."/>
            <person name="Hsiao Y.Y."/>
            <person name="Wu W.L."/>
            <person name="Chen Y.Y."/>
            <person name="Lin Y.F."/>
            <person name="Hsu J.L."/>
            <person name="Li C.Y."/>
            <person name="Wang Z.W."/>
            <person name="Zhao X."/>
            <person name="Zhong W.Y."/>
            <person name="Ma X.K."/>
            <person name="Ma L."/>
            <person name="Huang J."/>
            <person name="Chen G.Z."/>
            <person name="Huang M.Z."/>
            <person name="Huang L."/>
            <person name="Peng D.H."/>
            <person name="Luo Y.B."/>
            <person name="Zou S.Q."/>
            <person name="Chen S.P."/>
            <person name="Lan S."/>
            <person name="Tsai W.C."/>
            <person name="Van de Peer Y."/>
            <person name="Liu Z.J."/>
        </authorList>
    </citation>
    <scope>NUCLEOTIDE SEQUENCE [LARGE SCALE GENOMIC DNA]</scope>
    <source>
        <strain evidence="7">Lor287</strain>
    </source>
</reference>
<dbReference type="GO" id="GO:0000976">
    <property type="term" value="F:transcription cis-regulatory region binding"/>
    <property type="evidence" value="ECO:0007669"/>
    <property type="project" value="UniProtKB-ARBA"/>
</dbReference>
<proteinExistence type="inferred from homology"/>
<accession>A0AAP0C0W8</accession>
<evidence type="ECO:0000256" key="3">
    <source>
        <dbReference type="ARBA" id="ARBA00023015"/>
    </source>
</evidence>
<evidence type="ECO:0000313" key="7">
    <source>
        <dbReference type="EMBL" id="KAK8954904.1"/>
    </source>
</evidence>
<dbReference type="PANTHER" id="PTHR33124:SF12">
    <property type="entry name" value="TRANSCRIPTION FACTOR BHLH148"/>
    <property type="match status" value="1"/>
</dbReference>
<evidence type="ECO:0000259" key="6">
    <source>
        <dbReference type="Pfam" id="PF26576"/>
    </source>
</evidence>
<comment type="similarity">
    <text evidence="2">Belongs to the bHLH protein family.</text>
</comment>
<keyword evidence="3" id="KW-0805">Transcription regulation</keyword>
<feature type="domain" description="IBH1-like N-terminal" evidence="6">
    <location>
        <begin position="46"/>
        <end position="98"/>
    </location>
</feature>
<keyword evidence="4" id="KW-0804">Transcription</keyword>
<protein>
    <submittedName>
        <fullName evidence="7">Transcription factor bHLH149</fullName>
    </submittedName>
</protein>
<evidence type="ECO:0000256" key="2">
    <source>
        <dbReference type="ARBA" id="ARBA00005510"/>
    </source>
</evidence>
<gene>
    <name evidence="7" type="primary">BHLH149</name>
    <name evidence="7" type="ORF">KSP39_PZI002671</name>
</gene>
<name>A0AAP0C0W8_9ASPA</name>
<comment type="caution">
    <text evidence="7">The sequence shown here is derived from an EMBL/GenBank/DDBJ whole genome shotgun (WGS) entry which is preliminary data.</text>
</comment>
<dbReference type="EMBL" id="JBBWWQ010000002">
    <property type="protein sequence ID" value="KAK8954904.1"/>
    <property type="molecule type" value="Genomic_DNA"/>
</dbReference>
<dbReference type="InterPro" id="IPR036638">
    <property type="entry name" value="HLH_DNA-bd_sf"/>
</dbReference>
<dbReference type="InterPro" id="IPR059002">
    <property type="entry name" value="IBH1_N"/>
</dbReference>
<evidence type="ECO:0000313" key="8">
    <source>
        <dbReference type="Proteomes" id="UP001418222"/>
    </source>
</evidence>